<name>A0A8C3N9K0_GEOPR</name>
<keyword evidence="7" id="KW-1015">Disulfide bond</keyword>
<dbReference type="SUPFAM" id="SSF49899">
    <property type="entry name" value="Concanavalin A-like lectins/glucanases"/>
    <property type="match status" value="1"/>
</dbReference>
<feature type="compositionally biased region" description="Low complexity" evidence="13">
    <location>
        <begin position="387"/>
        <end position="397"/>
    </location>
</feature>
<feature type="signal peptide" evidence="14">
    <location>
        <begin position="1"/>
        <end position="23"/>
    </location>
</feature>
<dbReference type="PANTHER" id="PTHR24023:SF1082">
    <property type="entry name" value="COLLAGEN TRIPLE HELIX REPEAT"/>
    <property type="match status" value="1"/>
</dbReference>
<dbReference type="PANTHER" id="PTHR24023">
    <property type="entry name" value="COLLAGEN ALPHA"/>
    <property type="match status" value="1"/>
</dbReference>
<proteinExistence type="inferred from homology"/>
<feature type="region of interest" description="Disordered" evidence="13">
    <location>
        <begin position="545"/>
        <end position="597"/>
    </location>
</feature>
<feature type="region of interest" description="Disordered" evidence="13">
    <location>
        <begin position="378"/>
        <end position="492"/>
    </location>
</feature>
<keyword evidence="5" id="KW-0677">Repeat</keyword>
<dbReference type="InterPro" id="IPR013320">
    <property type="entry name" value="ConA-like_dom_sf"/>
</dbReference>
<feature type="region of interest" description="Disordered" evidence="13">
    <location>
        <begin position="504"/>
        <end position="523"/>
    </location>
</feature>
<reference evidence="16" key="2">
    <citation type="submission" date="2025-08" db="UniProtKB">
        <authorList>
            <consortium name="Ensembl"/>
        </authorList>
    </citation>
    <scope>IDENTIFICATION</scope>
</reference>
<evidence type="ECO:0000313" key="17">
    <source>
        <dbReference type="Proteomes" id="UP000694382"/>
    </source>
</evidence>
<dbReference type="Pfam" id="PF01391">
    <property type="entry name" value="Collagen"/>
    <property type="match status" value="3"/>
</dbReference>
<accession>A0A8C3N9K0</accession>
<protein>
    <recommendedName>
        <fullName evidence="12">Collagen alpha-1(IX) chain</fullName>
    </recommendedName>
</protein>
<dbReference type="InterPro" id="IPR048287">
    <property type="entry name" value="TSPN-like_N"/>
</dbReference>
<evidence type="ECO:0000256" key="4">
    <source>
        <dbReference type="ARBA" id="ARBA00022729"/>
    </source>
</evidence>
<evidence type="ECO:0000256" key="14">
    <source>
        <dbReference type="SAM" id="SignalP"/>
    </source>
</evidence>
<dbReference type="InterPro" id="IPR050149">
    <property type="entry name" value="Collagen_superfamily"/>
</dbReference>
<reference evidence="16" key="3">
    <citation type="submission" date="2025-09" db="UniProtKB">
        <authorList>
            <consortium name="Ensembl"/>
        </authorList>
    </citation>
    <scope>IDENTIFICATION</scope>
</reference>
<evidence type="ECO:0000256" key="1">
    <source>
        <dbReference type="ARBA" id="ARBA00004498"/>
    </source>
</evidence>
<dbReference type="Gene3D" id="2.60.120.200">
    <property type="match status" value="1"/>
</dbReference>
<comment type="function">
    <text evidence="10">Structural component of hyaline cartilage and vitreous of the eye.</text>
</comment>
<dbReference type="SMART" id="SM00210">
    <property type="entry name" value="TSPN"/>
    <property type="match status" value="1"/>
</dbReference>
<keyword evidence="6" id="KW-0176">Collagen</keyword>
<keyword evidence="3" id="KW-0272">Extracellular matrix</keyword>
<feature type="domain" description="Thrombospondin-like N-terminal" evidence="15">
    <location>
        <begin position="50"/>
        <end position="244"/>
    </location>
</feature>
<keyword evidence="2" id="KW-0964">Secreted</keyword>
<evidence type="ECO:0000256" key="5">
    <source>
        <dbReference type="ARBA" id="ARBA00022737"/>
    </source>
</evidence>
<dbReference type="AlphaFoldDB" id="A0A8C3N9K0"/>
<comment type="similarity">
    <text evidence="9">Belongs to the fibril-associated collagens with interrupted helices (FACIT) family.</text>
</comment>
<feature type="chain" id="PRO_5043781181" description="Collagen alpha-1(IX) chain" evidence="14">
    <location>
        <begin position="24"/>
        <end position="760"/>
    </location>
</feature>
<comment type="subcellular location">
    <subcellularLocation>
        <location evidence="1">Secreted</location>
        <location evidence="1">Extracellular space</location>
        <location evidence="1">Extracellular matrix</location>
    </subcellularLocation>
</comment>
<feature type="region of interest" description="Disordered" evidence="13">
    <location>
        <begin position="623"/>
        <end position="760"/>
    </location>
</feature>
<evidence type="ECO:0000256" key="10">
    <source>
        <dbReference type="ARBA" id="ARBA00054091"/>
    </source>
</evidence>
<feature type="compositionally biased region" description="Pro residues" evidence="13">
    <location>
        <begin position="727"/>
        <end position="739"/>
    </location>
</feature>
<reference evidence="16" key="1">
    <citation type="submission" date="2020-02" db="EMBL/GenBank/DDBJ databases">
        <authorList>
            <person name="Enbody D E."/>
            <person name="Pettersson E M."/>
        </authorList>
    </citation>
    <scope>NUCLEOTIDE SEQUENCE [LARGE SCALE GENOMIC DNA]</scope>
</reference>
<evidence type="ECO:0000256" key="3">
    <source>
        <dbReference type="ARBA" id="ARBA00022530"/>
    </source>
</evidence>
<evidence type="ECO:0000256" key="11">
    <source>
        <dbReference type="ARBA" id="ARBA00063820"/>
    </source>
</evidence>
<feature type="compositionally biased region" description="Basic and acidic residues" evidence="13">
    <location>
        <begin position="667"/>
        <end position="684"/>
    </location>
</feature>
<evidence type="ECO:0000256" key="13">
    <source>
        <dbReference type="SAM" id="MobiDB-lite"/>
    </source>
</evidence>
<keyword evidence="17" id="KW-1185">Reference proteome</keyword>
<dbReference type="GO" id="GO:0005581">
    <property type="term" value="C:collagen trimer"/>
    <property type="evidence" value="ECO:0007669"/>
    <property type="project" value="UniProtKB-KW"/>
</dbReference>
<evidence type="ECO:0000256" key="9">
    <source>
        <dbReference type="ARBA" id="ARBA00049648"/>
    </source>
</evidence>
<dbReference type="FunFam" id="2.60.120.200:FF:000105">
    <property type="entry name" value="Collagen type IX alpha 1 chain"/>
    <property type="match status" value="1"/>
</dbReference>
<dbReference type="InterPro" id="IPR008160">
    <property type="entry name" value="Collagen"/>
</dbReference>
<evidence type="ECO:0000313" key="16">
    <source>
        <dbReference type="Ensembl" id="ENSCPVP00000014693.1"/>
    </source>
</evidence>
<evidence type="ECO:0000256" key="12">
    <source>
        <dbReference type="ARBA" id="ARBA00074726"/>
    </source>
</evidence>
<keyword evidence="8" id="KW-0379">Hydroxylation</keyword>
<evidence type="ECO:0000259" key="15">
    <source>
        <dbReference type="SMART" id="SM00210"/>
    </source>
</evidence>
<evidence type="ECO:0000256" key="7">
    <source>
        <dbReference type="ARBA" id="ARBA00023157"/>
    </source>
</evidence>
<feature type="compositionally biased region" description="Pro residues" evidence="13">
    <location>
        <begin position="631"/>
        <end position="640"/>
    </location>
</feature>
<evidence type="ECO:0000256" key="8">
    <source>
        <dbReference type="ARBA" id="ARBA00023278"/>
    </source>
</evidence>
<evidence type="ECO:0000256" key="6">
    <source>
        <dbReference type="ARBA" id="ARBA00023119"/>
    </source>
</evidence>
<evidence type="ECO:0000256" key="2">
    <source>
        <dbReference type="ARBA" id="ARBA00022525"/>
    </source>
</evidence>
<organism evidence="16 17">
    <name type="scientific">Geospiza parvula</name>
    <name type="common">Small tree-finch</name>
    <name type="synonym">Camarhynchus parvulus</name>
    <dbReference type="NCBI Taxonomy" id="87175"/>
    <lineage>
        <taxon>Eukaryota</taxon>
        <taxon>Metazoa</taxon>
        <taxon>Chordata</taxon>
        <taxon>Craniata</taxon>
        <taxon>Vertebrata</taxon>
        <taxon>Euteleostomi</taxon>
        <taxon>Archelosauria</taxon>
        <taxon>Archosauria</taxon>
        <taxon>Dinosauria</taxon>
        <taxon>Saurischia</taxon>
        <taxon>Theropoda</taxon>
        <taxon>Coelurosauria</taxon>
        <taxon>Aves</taxon>
        <taxon>Neognathae</taxon>
        <taxon>Neoaves</taxon>
        <taxon>Telluraves</taxon>
        <taxon>Australaves</taxon>
        <taxon>Passeriformes</taxon>
        <taxon>Thraupidae</taxon>
        <taxon>Camarhynchus</taxon>
    </lineage>
</organism>
<dbReference type="GO" id="GO:0031012">
    <property type="term" value="C:extracellular matrix"/>
    <property type="evidence" value="ECO:0007669"/>
    <property type="project" value="TreeGrafter"/>
</dbReference>
<keyword evidence="4 14" id="KW-0732">Signal</keyword>
<feature type="compositionally biased region" description="Low complexity" evidence="13">
    <location>
        <begin position="411"/>
        <end position="421"/>
    </location>
</feature>
<dbReference type="Proteomes" id="UP000694382">
    <property type="component" value="Chromosome 3"/>
</dbReference>
<feature type="compositionally biased region" description="Low complexity" evidence="13">
    <location>
        <begin position="642"/>
        <end position="666"/>
    </location>
</feature>
<feature type="compositionally biased region" description="Low complexity" evidence="13">
    <location>
        <begin position="559"/>
        <end position="580"/>
    </location>
</feature>
<comment type="subunit">
    <text evidence="11">Heterotrimer of an alpha 1(IX), an alpha 2(IX) and an alpha 3(IX) chain.</text>
</comment>
<feature type="compositionally biased region" description="Low complexity" evidence="13">
    <location>
        <begin position="468"/>
        <end position="484"/>
    </location>
</feature>
<dbReference type="GO" id="GO:0009887">
    <property type="term" value="P:animal organ morphogenesis"/>
    <property type="evidence" value="ECO:0007669"/>
    <property type="project" value="UniProtKB-ARBA"/>
</dbReference>
<dbReference type="GO" id="GO:0005615">
    <property type="term" value="C:extracellular space"/>
    <property type="evidence" value="ECO:0007669"/>
    <property type="project" value="TreeGrafter"/>
</dbReference>
<dbReference type="Ensembl" id="ENSCPVT00000015349.2">
    <property type="protein sequence ID" value="ENSCPVP00000014693.1"/>
    <property type="gene ID" value="ENSCPVG00000010752.2"/>
</dbReference>
<sequence length="760" mass="78770">MKSHWKITAFFYLCSFLWSFISATIQHQSRLPAILGASHRIDICPTIRIGQDDLPGFDLISQFQIEKAASQGIIERVVGSTSLQVAYKLGPNVDFRIPTSAIYSNGLPDEYSFLTTFRMTGATLQKYWTIWQIQDSSGKEQVGVNLNGQMKSVEFSYKGADGRHQTASFLHLPFLFDSQWHKLMIIVEANSVTLFIDCIKIESLNIKPKGKINTDGFAVLGKLKNNPQISVPFEIQWMVIHCDPLRPQREGCGELPARVRQLCWAVLPCPVLPCPTLPAAAAHGSLMISPPSWPPMPFFTIPGPDGDAGKPGSPGLPGEPGADVSTFDFLEFLCLLGTIGLQDGDLLCPSACPPGRPGHAGLMGMKVRELVCSSIPSRGGARGLDGDPGPQGLPGAPVSRGPQGTRGINGLPGPKGEPGLPGVDGREGIPGMPGAKGEPGKPGAPGDTGLQGLPGNKGPPGVPGLMGNPGKQGQQGPEGEAGPTGPRGPPVIYILGLFSQGPQGSIGLPGLPGPPGLPGGKGDRVRNALVHAHSIEIPLFLCQVGNPGDPGSRGPEGSRGLPGMEGPRGLPGPRGLQGEQGAPGLPGSEGPAGKEPNDQHIKQVCMRVMQEQLAQLAASLRRPEFGAPGLPGRPGPPGAPGPAGENGFPGQLGPRGLPGLKGPPGEIGRKGPKGEPGERGERGFPGRGLKGYPGPRGLPGEPGKASYGQEGRDGDRGPPGVAGQPGVPGPPGPPGPPGYCEPASCRMQAGQRAGKNMKGP</sequence>